<feature type="signal peptide" evidence="1">
    <location>
        <begin position="1"/>
        <end position="23"/>
    </location>
</feature>
<evidence type="ECO:0000313" key="2">
    <source>
        <dbReference type="EMBL" id="MBA4663050.1"/>
    </source>
</evidence>
<feature type="chain" id="PRO_5028154028" evidence="1">
    <location>
        <begin position="24"/>
        <end position="128"/>
    </location>
</feature>
<protein>
    <submittedName>
        <fullName evidence="2">Uncharacterized protein</fullName>
    </submittedName>
</protein>
<keyword evidence="1" id="KW-0732">Signal</keyword>
<accession>A0A7C9AC11</accession>
<dbReference type="AlphaFoldDB" id="A0A7C9AC11"/>
<evidence type="ECO:0000256" key="1">
    <source>
        <dbReference type="SAM" id="SignalP"/>
    </source>
</evidence>
<sequence>MVLIVQILCYLCLALATFCSVKAKPSKQKNLSPGLSDLFHYFYGKLWMLGVHIRYSVAGPSAAVYRILEIYSRLHGETDGRVGVALFSVAHVKCAQGNADEAINLYRRGLQLIKETWIWHWMTRLWRR</sequence>
<dbReference type="InterPro" id="IPR011990">
    <property type="entry name" value="TPR-like_helical_dom_sf"/>
</dbReference>
<dbReference type="EMBL" id="GISG01219204">
    <property type="protein sequence ID" value="MBA4663050.1"/>
    <property type="molecule type" value="Transcribed_RNA"/>
</dbReference>
<name>A0A7C9AC11_OPUST</name>
<proteinExistence type="predicted"/>
<dbReference type="Gene3D" id="1.25.40.10">
    <property type="entry name" value="Tetratricopeptide repeat domain"/>
    <property type="match status" value="1"/>
</dbReference>
<reference evidence="2" key="1">
    <citation type="journal article" date="2013" name="J. Plant Res.">
        <title>Effect of fungi and light on seed germination of three Opuntia species from semiarid lands of central Mexico.</title>
        <authorList>
            <person name="Delgado-Sanchez P."/>
            <person name="Jimenez-Bremont J.F."/>
            <person name="Guerrero-Gonzalez Mde L."/>
            <person name="Flores J."/>
        </authorList>
    </citation>
    <scope>NUCLEOTIDE SEQUENCE</scope>
    <source>
        <tissue evidence="2">Cladode</tissue>
    </source>
</reference>
<organism evidence="2">
    <name type="scientific">Opuntia streptacantha</name>
    <name type="common">Prickly pear cactus</name>
    <name type="synonym">Opuntia cardona</name>
    <dbReference type="NCBI Taxonomy" id="393608"/>
    <lineage>
        <taxon>Eukaryota</taxon>
        <taxon>Viridiplantae</taxon>
        <taxon>Streptophyta</taxon>
        <taxon>Embryophyta</taxon>
        <taxon>Tracheophyta</taxon>
        <taxon>Spermatophyta</taxon>
        <taxon>Magnoliopsida</taxon>
        <taxon>eudicotyledons</taxon>
        <taxon>Gunneridae</taxon>
        <taxon>Pentapetalae</taxon>
        <taxon>Caryophyllales</taxon>
        <taxon>Cactineae</taxon>
        <taxon>Cactaceae</taxon>
        <taxon>Opuntioideae</taxon>
        <taxon>Opuntia</taxon>
    </lineage>
</organism>
<reference evidence="2" key="2">
    <citation type="submission" date="2020-07" db="EMBL/GenBank/DDBJ databases">
        <authorList>
            <person name="Vera ALvarez R."/>
            <person name="Arias-Moreno D.M."/>
            <person name="Jimenez-Jacinto V."/>
            <person name="Jimenez-Bremont J.F."/>
            <person name="Swaminathan K."/>
            <person name="Moose S.P."/>
            <person name="Guerrero-Gonzalez M.L."/>
            <person name="Marino-Ramirez L."/>
            <person name="Landsman D."/>
            <person name="Rodriguez-Kessler M."/>
            <person name="Delgado-Sanchez P."/>
        </authorList>
    </citation>
    <scope>NUCLEOTIDE SEQUENCE</scope>
    <source>
        <tissue evidence="2">Cladode</tissue>
    </source>
</reference>